<keyword evidence="2" id="KW-0472">Membrane</keyword>
<gene>
    <name evidence="4" type="ORF">QFZ56_006403</name>
</gene>
<evidence type="ECO:0000313" key="4">
    <source>
        <dbReference type="EMBL" id="MDQ0687440.1"/>
    </source>
</evidence>
<dbReference type="RefSeq" id="WP_307047447.1">
    <property type="nucleotide sequence ID" value="NZ_JAUSYA010000001.1"/>
</dbReference>
<dbReference type="InterPro" id="IPR055568">
    <property type="entry name" value="DUF7144"/>
</dbReference>
<protein>
    <recommendedName>
        <fullName evidence="3">DUF7144 domain-containing protein</fullName>
    </recommendedName>
</protein>
<evidence type="ECO:0000256" key="2">
    <source>
        <dbReference type="SAM" id="Phobius"/>
    </source>
</evidence>
<feature type="transmembrane region" description="Helical" evidence="2">
    <location>
        <begin position="39"/>
        <end position="62"/>
    </location>
</feature>
<evidence type="ECO:0000256" key="1">
    <source>
        <dbReference type="SAM" id="MobiDB-lite"/>
    </source>
</evidence>
<dbReference type="Pfam" id="PF23636">
    <property type="entry name" value="DUF7144"/>
    <property type="match status" value="1"/>
</dbReference>
<evidence type="ECO:0000259" key="3">
    <source>
        <dbReference type="Pfam" id="PF23636"/>
    </source>
</evidence>
<feature type="transmembrane region" description="Helical" evidence="2">
    <location>
        <begin position="82"/>
        <end position="101"/>
    </location>
</feature>
<comment type="caution">
    <text evidence="4">The sequence shown here is derived from an EMBL/GenBank/DDBJ whole genome shotgun (WGS) entry which is preliminary data.</text>
</comment>
<sequence>MSAHPPAGDPHGEIGSAWSAPRGGPRPPEPGHGRLGDGIVFAGVLMLCGGALAVLQGVAAIAEDDVYARIGSYVYELSLTGWGWIHLALGVLAAATGAALLRGMTWARFTGVFLAALSLVLQFLFLPYEPLWSVVVMAIDAFVIWSLVSWQERGAAQGTPR</sequence>
<dbReference type="Proteomes" id="UP001243364">
    <property type="component" value="Unassembled WGS sequence"/>
</dbReference>
<dbReference type="EMBL" id="JAUSYA010000001">
    <property type="protein sequence ID" value="MDQ0687440.1"/>
    <property type="molecule type" value="Genomic_DNA"/>
</dbReference>
<keyword evidence="2" id="KW-1133">Transmembrane helix</keyword>
<organism evidence="4 5">
    <name type="scientific">Streptomyces achromogenes</name>
    <dbReference type="NCBI Taxonomy" id="67255"/>
    <lineage>
        <taxon>Bacteria</taxon>
        <taxon>Bacillati</taxon>
        <taxon>Actinomycetota</taxon>
        <taxon>Actinomycetes</taxon>
        <taxon>Kitasatosporales</taxon>
        <taxon>Streptomycetaceae</taxon>
        <taxon>Streptomyces</taxon>
    </lineage>
</organism>
<feature type="transmembrane region" description="Helical" evidence="2">
    <location>
        <begin position="131"/>
        <end position="150"/>
    </location>
</feature>
<accession>A0ABU0Q9U1</accession>
<feature type="domain" description="DUF7144" evidence="3">
    <location>
        <begin position="39"/>
        <end position="151"/>
    </location>
</feature>
<feature type="region of interest" description="Disordered" evidence="1">
    <location>
        <begin position="1"/>
        <end position="29"/>
    </location>
</feature>
<feature type="transmembrane region" description="Helical" evidence="2">
    <location>
        <begin position="106"/>
        <end position="125"/>
    </location>
</feature>
<name>A0ABU0Q9U1_STRAH</name>
<proteinExistence type="predicted"/>
<reference evidence="4 5" key="1">
    <citation type="submission" date="2023-07" db="EMBL/GenBank/DDBJ databases">
        <title>Comparative genomics of wheat-associated soil bacteria to identify genetic determinants of phenazine resistance.</title>
        <authorList>
            <person name="Mouncey N."/>
        </authorList>
    </citation>
    <scope>NUCLEOTIDE SEQUENCE [LARGE SCALE GENOMIC DNA]</scope>
    <source>
        <strain evidence="4 5">W4I19-2</strain>
    </source>
</reference>
<evidence type="ECO:0000313" key="5">
    <source>
        <dbReference type="Proteomes" id="UP001243364"/>
    </source>
</evidence>
<keyword evidence="2" id="KW-0812">Transmembrane</keyword>
<keyword evidence="5" id="KW-1185">Reference proteome</keyword>